<evidence type="ECO:0000259" key="3">
    <source>
        <dbReference type="Pfam" id="PF21041"/>
    </source>
</evidence>
<evidence type="ECO:0000256" key="1">
    <source>
        <dbReference type="ARBA" id="ARBA00004496"/>
    </source>
</evidence>
<dbReference type="GO" id="GO:0030951">
    <property type="term" value="P:establishment or maintenance of microtubule cytoskeleton polarity"/>
    <property type="evidence" value="ECO:0007669"/>
    <property type="project" value="InterPro"/>
</dbReference>
<comment type="subcellular location">
    <subcellularLocation>
        <location evidence="1">Cytoplasm</location>
    </subcellularLocation>
</comment>
<reference evidence="4" key="1">
    <citation type="journal article" date="2019" name="Sci. Rep.">
        <title>Draft genome of Tanacetum cinerariifolium, the natural source of mosquito coil.</title>
        <authorList>
            <person name="Yamashiro T."/>
            <person name="Shiraishi A."/>
            <person name="Satake H."/>
            <person name="Nakayama K."/>
        </authorList>
    </citation>
    <scope>NUCLEOTIDE SEQUENCE</scope>
</reference>
<gene>
    <name evidence="4" type="ORF">Tci_658472</name>
</gene>
<keyword evidence="2" id="KW-0963">Cytoplasm</keyword>
<proteinExistence type="predicted"/>
<comment type="caution">
    <text evidence="4">The sequence shown here is derived from an EMBL/GenBank/DDBJ whole genome shotgun (WGS) entry which is preliminary data.</text>
</comment>
<dbReference type="GO" id="GO:0046785">
    <property type="term" value="P:microtubule polymerization"/>
    <property type="evidence" value="ECO:0007669"/>
    <property type="project" value="InterPro"/>
</dbReference>
<evidence type="ECO:0000256" key="2">
    <source>
        <dbReference type="ARBA" id="ARBA00022490"/>
    </source>
</evidence>
<dbReference type="GO" id="GO:0005737">
    <property type="term" value="C:cytoplasm"/>
    <property type="evidence" value="ECO:0007669"/>
    <property type="project" value="UniProtKB-SubCell"/>
</dbReference>
<organism evidence="4">
    <name type="scientific">Tanacetum cinerariifolium</name>
    <name type="common">Dalmatian daisy</name>
    <name type="synonym">Chrysanthemum cinerariifolium</name>
    <dbReference type="NCBI Taxonomy" id="118510"/>
    <lineage>
        <taxon>Eukaryota</taxon>
        <taxon>Viridiplantae</taxon>
        <taxon>Streptophyta</taxon>
        <taxon>Embryophyta</taxon>
        <taxon>Tracheophyta</taxon>
        <taxon>Spermatophyta</taxon>
        <taxon>Magnoliopsida</taxon>
        <taxon>eudicotyledons</taxon>
        <taxon>Gunneridae</taxon>
        <taxon>Pentapetalae</taxon>
        <taxon>asterids</taxon>
        <taxon>campanulids</taxon>
        <taxon>Asterales</taxon>
        <taxon>Asteraceae</taxon>
        <taxon>Asteroideae</taxon>
        <taxon>Anthemideae</taxon>
        <taxon>Anthemidinae</taxon>
        <taxon>Tanacetum</taxon>
    </lineage>
</organism>
<protein>
    <submittedName>
        <fullName evidence="4">Protein MOR1 isoform X2</fullName>
    </submittedName>
</protein>
<evidence type="ECO:0000313" key="4">
    <source>
        <dbReference type="EMBL" id="GFA86500.1"/>
    </source>
</evidence>
<dbReference type="GO" id="GO:0007051">
    <property type="term" value="P:spindle organization"/>
    <property type="evidence" value="ECO:0007669"/>
    <property type="project" value="InterPro"/>
</dbReference>
<feature type="domain" description="XMAP215/Dis1/CLASP TOG" evidence="3">
    <location>
        <begin position="12"/>
        <end position="86"/>
    </location>
</feature>
<dbReference type="InterPro" id="IPR045110">
    <property type="entry name" value="XMAP215"/>
</dbReference>
<dbReference type="EMBL" id="BKCJ010503095">
    <property type="protein sequence ID" value="GFA86500.1"/>
    <property type="molecule type" value="Genomic_DNA"/>
</dbReference>
<dbReference type="GO" id="GO:0051010">
    <property type="term" value="F:microtubule plus-end binding"/>
    <property type="evidence" value="ECO:0007669"/>
    <property type="project" value="InterPro"/>
</dbReference>
<dbReference type="Gene3D" id="1.25.10.10">
    <property type="entry name" value="Leucine-rich Repeat Variant"/>
    <property type="match status" value="1"/>
</dbReference>
<name>A0A699KEP7_TANCI</name>
<sequence length="112" mass="12996">MLKHDKLLKESKRLCWEDRLLHTNSRVRYAANIDLKFLCDSITDPKDHRIHELGYLFEKMVSDSDALVQDKALDALIAYLKAADANVAGRFFTLGSMYWYGIGMRRKSVMQL</sequence>
<dbReference type="AlphaFoldDB" id="A0A699KEP7"/>
<dbReference type="PANTHER" id="PTHR12609">
    <property type="entry name" value="MICROTUBULE ASSOCIATED PROTEIN XMAP215"/>
    <property type="match status" value="1"/>
</dbReference>
<dbReference type="InterPro" id="IPR011989">
    <property type="entry name" value="ARM-like"/>
</dbReference>
<dbReference type="InterPro" id="IPR048491">
    <property type="entry name" value="XMAP215_CLASP_TOG"/>
</dbReference>
<dbReference type="Pfam" id="PF21041">
    <property type="entry name" value="XMAP215_CLASP_TOG"/>
    <property type="match status" value="1"/>
</dbReference>
<dbReference type="GO" id="GO:0061863">
    <property type="term" value="F:microtubule plus end polymerase"/>
    <property type="evidence" value="ECO:0007669"/>
    <property type="project" value="InterPro"/>
</dbReference>
<accession>A0A699KEP7</accession>